<keyword evidence="4" id="KW-0472">Membrane</keyword>
<evidence type="ECO:0000259" key="6">
    <source>
        <dbReference type="SMART" id="SM00939"/>
    </source>
</evidence>
<keyword evidence="8" id="KW-1185">Reference proteome</keyword>
<evidence type="ECO:0000256" key="5">
    <source>
        <dbReference type="SAM" id="SignalP"/>
    </source>
</evidence>
<sequence length="715" mass="74046">MLRRVLHLAVATALAVTAALAPDQPSASAAQAPYTATDLHFKVTVGPGGDQTCDIEGTVYVPDDAGPSSRVPAILSTNGFGGSKDDQDPLSAYAASHGYVALTYSGLGFGNSSCDITLDDRDHDGEAAAQLIDYLGGKAGIAFTNADHTETAPPLDAVQLDGDAADQDPRVGMVGGSYGGQVQYAAAAVSDKLDTIVPIITWNDLSYSLGPNNTDQLDSPPQVSTRTPGAPKTNWALAFSAIGLTGDVANQQPDPLTSACPNFREEVCPALAGGVVNGALAPEDVAFLRHASVRDYAEDVTIPTLILQGQADTLFNLNEAAATYTALQEQGTDVKMSWIEYGHSGPPADGELDLGAPDPATQHITKRIFDWFAHYLKDEATAPTGPEFSYFRDWVDYEGIATPAYASSDSYPVGRRSTYHLSSTPSSTGTGGMLVTDRADVTTGSQSFAATAVPVPDEDLDVVGMFLDQPEQPEPATDLPGTAARYDTAPLGRHVDVVGSPEVRLQVEAPTVEQTQGGDVGKLVVYLKIRDIAPDGTSEVVRNLVAPVRFPDVADPVTVTMPAFVHRFEKGHRIRLSVSGSSPNYRGNTAAVPVTVDTTSGPGAAAAGGGLPLQSITLPTLGDIPPSAGTPPRSGPEPGTNDDPSAGPGDRPEHDDARTSAAGNGTPRAATGDYSSSGSSLPDTGGPVLWLLILGGVLLASGAVLLRSRGSARQG</sequence>
<feature type="region of interest" description="Disordered" evidence="3">
    <location>
        <begin position="603"/>
        <end position="682"/>
    </location>
</feature>
<feature type="compositionally biased region" description="Polar residues" evidence="3">
    <location>
        <begin position="673"/>
        <end position="682"/>
    </location>
</feature>
<dbReference type="SUPFAM" id="SSF53474">
    <property type="entry name" value="alpha/beta-Hydrolases"/>
    <property type="match status" value="1"/>
</dbReference>
<dbReference type="Proteomes" id="UP000649179">
    <property type="component" value="Unassembled WGS sequence"/>
</dbReference>
<accession>A0A917F1Z1</accession>
<dbReference type="InterPro" id="IPR013736">
    <property type="entry name" value="Xaa-Pro_dipept_C"/>
</dbReference>
<dbReference type="InterPro" id="IPR050261">
    <property type="entry name" value="FrsA_esterase"/>
</dbReference>
<feature type="signal peptide" evidence="5">
    <location>
        <begin position="1"/>
        <end position="21"/>
    </location>
</feature>
<keyword evidence="2" id="KW-0378">Hydrolase</keyword>
<dbReference type="PANTHER" id="PTHR22946">
    <property type="entry name" value="DIENELACTONE HYDROLASE DOMAIN-CONTAINING PROTEIN-RELATED"/>
    <property type="match status" value="1"/>
</dbReference>
<dbReference type="Gene3D" id="3.40.50.1820">
    <property type="entry name" value="alpha/beta hydrolase"/>
    <property type="match status" value="2"/>
</dbReference>
<dbReference type="Gene3D" id="2.60.120.260">
    <property type="entry name" value="Galactose-binding domain-like"/>
    <property type="match status" value="1"/>
</dbReference>
<evidence type="ECO:0000256" key="3">
    <source>
        <dbReference type="SAM" id="MobiDB-lite"/>
    </source>
</evidence>
<evidence type="ECO:0000313" key="7">
    <source>
        <dbReference type="EMBL" id="GGF34952.1"/>
    </source>
</evidence>
<evidence type="ECO:0000256" key="4">
    <source>
        <dbReference type="SAM" id="Phobius"/>
    </source>
</evidence>
<comment type="similarity">
    <text evidence="1">Belongs to the AB hydrolase superfamily.</text>
</comment>
<name>A0A917F1Z1_9ACTN</name>
<evidence type="ECO:0000256" key="2">
    <source>
        <dbReference type="ARBA" id="ARBA00022801"/>
    </source>
</evidence>
<gene>
    <name evidence="7" type="ORF">GCM10011519_05510</name>
</gene>
<dbReference type="InterPro" id="IPR029058">
    <property type="entry name" value="AB_hydrolase_fold"/>
</dbReference>
<protein>
    <recommendedName>
        <fullName evidence="6">Xaa-Pro dipeptidyl-peptidase C-terminal domain-containing protein</fullName>
    </recommendedName>
</protein>
<keyword evidence="4" id="KW-1133">Transmembrane helix</keyword>
<dbReference type="RefSeq" id="WP_188778006.1">
    <property type="nucleotide sequence ID" value="NZ_BMKQ01000001.1"/>
</dbReference>
<dbReference type="Pfam" id="PF08530">
    <property type="entry name" value="PepX_C"/>
    <property type="match status" value="1"/>
</dbReference>
<evidence type="ECO:0000256" key="1">
    <source>
        <dbReference type="ARBA" id="ARBA00008645"/>
    </source>
</evidence>
<dbReference type="Pfam" id="PF02129">
    <property type="entry name" value="Peptidase_S15"/>
    <property type="match status" value="1"/>
</dbReference>
<dbReference type="GO" id="GO:0052689">
    <property type="term" value="F:carboxylic ester hydrolase activity"/>
    <property type="evidence" value="ECO:0007669"/>
    <property type="project" value="UniProtKB-ARBA"/>
</dbReference>
<dbReference type="InterPro" id="IPR000383">
    <property type="entry name" value="Xaa-Pro-like_dom"/>
</dbReference>
<dbReference type="InterPro" id="IPR005674">
    <property type="entry name" value="CocE/Ser_esterase"/>
</dbReference>
<proteinExistence type="inferred from homology"/>
<feature type="chain" id="PRO_5039369044" description="Xaa-Pro dipeptidyl-peptidase C-terminal domain-containing protein" evidence="5">
    <location>
        <begin position="22"/>
        <end position="715"/>
    </location>
</feature>
<dbReference type="InterPro" id="IPR008979">
    <property type="entry name" value="Galactose-bd-like_sf"/>
</dbReference>
<dbReference type="GO" id="GO:0008239">
    <property type="term" value="F:dipeptidyl-peptidase activity"/>
    <property type="evidence" value="ECO:0007669"/>
    <property type="project" value="InterPro"/>
</dbReference>
<feature type="domain" description="Xaa-Pro dipeptidyl-peptidase C-terminal" evidence="6">
    <location>
        <begin position="369"/>
        <end position="609"/>
    </location>
</feature>
<dbReference type="EMBL" id="BMKQ01000001">
    <property type="protein sequence ID" value="GGF34952.1"/>
    <property type="molecule type" value="Genomic_DNA"/>
</dbReference>
<evidence type="ECO:0000313" key="8">
    <source>
        <dbReference type="Proteomes" id="UP000649179"/>
    </source>
</evidence>
<organism evidence="7 8">
    <name type="scientific">Marmoricola endophyticus</name>
    <dbReference type="NCBI Taxonomy" id="2040280"/>
    <lineage>
        <taxon>Bacteria</taxon>
        <taxon>Bacillati</taxon>
        <taxon>Actinomycetota</taxon>
        <taxon>Actinomycetes</taxon>
        <taxon>Propionibacteriales</taxon>
        <taxon>Nocardioidaceae</taxon>
        <taxon>Marmoricola</taxon>
    </lineage>
</organism>
<dbReference type="SUPFAM" id="SSF49785">
    <property type="entry name" value="Galactose-binding domain-like"/>
    <property type="match status" value="1"/>
</dbReference>
<keyword evidence="5" id="KW-0732">Signal</keyword>
<keyword evidence="4" id="KW-0812">Transmembrane</keyword>
<dbReference type="NCBIfam" id="TIGR00976">
    <property type="entry name" value="CocE_NonD"/>
    <property type="match status" value="1"/>
</dbReference>
<dbReference type="AlphaFoldDB" id="A0A917F1Z1"/>
<comment type="caution">
    <text evidence="7">The sequence shown here is derived from an EMBL/GenBank/DDBJ whole genome shotgun (WGS) entry which is preliminary data.</text>
</comment>
<dbReference type="SMART" id="SM00939">
    <property type="entry name" value="PepX_C"/>
    <property type="match status" value="1"/>
</dbReference>
<feature type="transmembrane region" description="Helical" evidence="4">
    <location>
        <begin position="688"/>
        <end position="706"/>
    </location>
</feature>
<reference evidence="7" key="2">
    <citation type="submission" date="2020-09" db="EMBL/GenBank/DDBJ databases">
        <authorList>
            <person name="Sun Q."/>
            <person name="Zhou Y."/>
        </authorList>
    </citation>
    <scope>NUCLEOTIDE SEQUENCE</scope>
    <source>
        <strain evidence="7">CGMCC 1.16067</strain>
    </source>
</reference>
<reference evidence="7" key="1">
    <citation type="journal article" date="2014" name="Int. J. Syst. Evol. Microbiol.">
        <title>Complete genome sequence of Corynebacterium casei LMG S-19264T (=DSM 44701T), isolated from a smear-ripened cheese.</title>
        <authorList>
            <consortium name="US DOE Joint Genome Institute (JGI-PGF)"/>
            <person name="Walter F."/>
            <person name="Albersmeier A."/>
            <person name="Kalinowski J."/>
            <person name="Ruckert C."/>
        </authorList>
    </citation>
    <scope>NUCLEOTIDE SEQUENCE</scope>
    <source>
        <strain evidence="7">CGMCC 1.16067</strain>
    </source>
</reference>
<dbReference type="PANTHER" id="PTHR22946:SF9">
    <property type="entry name" value="POLYKETIDE TRANSFERASE AF380"/>
    <property type="match status" value="1"/>
</dbReference>